<dbReference type="EnsemblPlants" id="OBART02G19970.1">
    <property type="protein sequence ID" value="OBART02G19970.1"/>
    <property type="gene ID" value="OBART02G19970"/>
</dbReference>
<dbReference type="PaxDb" id="65489-OBART02G19970.1"/>
<evidence type="ECO:0000313" key="2">
    <source>
        <dbReference type="EnsemblPlants" id="OBART02G19970.1"/>
    </source>
</evidence>
<accession>A0A0D3F678</accession>
<dbReference type="HOGENOM" id="CLU_150306_0_0_1"/>
<reference evidence="2" key="2">
    <citation type="submission" date="2015-03" db="UniProtKB">
        <authorList>
            <consortium name="EnsemblPlants"/>
        </authorList>
    </citation>
    <scope>IDENTIFICATION</scope>
</reference>
<organism evidence="2">
    <name type="scientific">Oryza barthii</name>
    <dbReference type="NCBI Taxonomy" id="65489"/>
    <lineage>
        <taxon>Eukaryota</taxon>
        <taxon>Viridiplantae</taxon>
        <taxon>Streptophyta</taxon>
        <taxon>Embryophyta</taxon>
        <taxon>Tracheophyta</taxon>
        <taxon>Spermatophyta</taxon>
        <taxon>Magnoliopsida</taxon>
        <taxon>Liliopsida</taxon>
        <taxon>Poales</taxon>
        <taxon>Poaceae</taxon>
        <taxon>BOP clade</taxon>
        <taxon>Oryzoideae</taxon>
        <taxon>Oryzeae</taxon>
        <taxon>Oryzinae</taxon>
        <taxon>Oryza</taxon>
    </lineage>
</organism>
<protein>
    <submittedName>
        <fullName evidence="2">Uncharacterized protein</fullName>
    </submittedName>
</protein>
<dbReference type="AlphaFoldDB" id="A0A0D3F678"/>
<evidence type="ECO:0000256" key="1">
    <source>
        <dbReference type="SAM" id="MobiDB-lite"/>
    </source>
</evidence>
<reference evidence="2" key="1">
    <citation type="journal article" date="2009" name="Rice">
        <title>De Novo Next Generation Sequencing of Plant Genomes.</title>
        <authorList>
            <person name="Rounsley S."/>
            <person name="Marri P.R."/>
            <person name="Yu Y."/>
            <person name="He R."/>
            <person name="Sisneros N."/>
            <person name="Goicoechea J.L."/>
            <person name="Lee S.J."/>
            <person name="Angelova A."/>
            <person name="Kudrna D."/>
            <person name="Luo M."/>
            <person name="Affourtit J."/>
            <person name="Desany B."/>
            <person name="Knight J."/>
            <person name="Niazi F."/>
            <person name="Egholm M."/>
            <person name="Wing R.A."/>
        </authorList>
    </citation>
    <scope>NUCLEOTIDE SEQUENCE [LARGE SCALE GENOMIC DNA]</scope>
    <source>
        <strain evidence="2">cv. IRGC 105608</strain>
    </source>
</reference>
<feature type="region of interest" description="Disordered" evidence="1">
    <location>
        <begin position="54"/>
        <end position="134"/>
    </location>
</feature>
<dbReference type="Gramene" id="OBART02G19970.1">
    <property type="protein sequence ID" value="OBART02G19970.1"/>
    <property type="gene ID" value="OBART02G19970"/>
</dbReference>
<feature type="compositionally biased region" description="Basic and acidic residues" evidence="1">
    <location>
        <begin position="124"/>
        <end position="134"/>
    </location>
</feature>
<keyword evidence="3" id="KW-1185">Reference proteome</keyword>
<evidence type="ECO:0000313" key="3">
    <source>
        <dbReference type="Proteomes" id="UP000026960"/>
    </source>
</evidence>
<dbReference type="Proteomes" id="UP000026960">
    <property type="component" value="Chromosome 2"/>
</dbReference>
<sequence>MENQIKEPALFIAHDLFDMGPSLSLTSRRIPPHPRSRPDAAHAIDRATSASCVAPVHRIVPRPNSVSRQVRHSAANPGIRQRRHLLQPSLQEMRNEADWISASPLPRPPHYPNAMTSRRPSMHPLDKTMRTLSS</sequence>
<name>A0A0D3F678_9ORYZ</name>
<proteinExistence type="predicted"/>